<keyword evidence="9" id="KW-1185">Reference proteome</keyword>
<protein>
    <recommendedName>
        <fullName evidence="7">Reverse transcriptase RNase H-like domain-containing protein</fullName>
    </recommendedName>
</protein>
<dbReference type="Pfam" id="PF17917">
    <property type="entry name" value="RT_RNaseH"/>
    <property type="match status" value="1"/>
</dbReference>
<dbReference type="PANTHER" id="PTHR37984">
    <property type="entry name" value="PROTEIN CBG26694"/>
    <property type="match status" value="1"/>
</dbReference>
<accession>A0AAP0PHY0</accession>
<comment type="caution">
    <text evidence="8">The sequence shown here is derived from an EMBL/GenBank/DDBJ whole genome shotgun (WGS) entry which is preliminary data.</text>
</comment>
<sequence>MLCTTPRLSISNINHPSMAQLPSRLQRNALLFFASASKPLLLPQSLAALVLSLLVYGGWYADTFSRAQGGHRGAAPSNPHTVVPPTSHLRMPKLEIRIFSGENPLDRLFQIERFFLYHQTPLDQRLSVASFYMPSLALQWFHWMYSTAQLTAWSEFARAVEIRFGPSSYAKFEATLFKLKQTSSLDAFMEEFASLSMRTTDLSQDNLLSCFISWVKMKFKRSYSCCIPSATKVFEALKTAVMSTPILALPNFSEAFTVQTNASCIGIGAVLLQANHPMAYFSRVVSPRMRMASTYIREFYAITEAVWKWRQYLLGRRFTIITDHQSLRSILTQTIHTPEQQRWIVKLLGYDFDIIHKSGASNIPAYALSRCVEPEFNSLHSISHPVSAILLALKDFFKSNPVDRTLWTD</sequence>
<dbReference type="AlphaFoldDB" id="A0AAP0PHY0"/>
<dbReference type="InterPro" id="IPR050951">
    <property type="entry name" value="Retrovirus_Pol_polyprotein"/>
</dbReference>
<dbReference type="GO" id="GO:0004519">
    <property type="term" value="F:endonuclease activity"/>
    <property type="evidence" value="ECO:0007669"/>
    <property type="project" value="UniProtKB-KW"/>
</dbReference>
<evidence type="ECO:0000313" key="9">
    <source>
        <dbReference type="Proteomes" id="UP001417504"/>
    </source>
</evidence>
<dbReference type="GO" id="GO:0003964">
    <property type="term" value="F:RNA-directed DNA polymerase activity"/>
    <property type="evidence" value="ECO:0007669"/>
    <property type="project" value="UniProtKB-KW"/>
</dbReference>
<feature type="domain" description="Reverse transcriptase RNase H-like" evidence="7">
    <location>
        <begin position="251"/>
        <end position="350"/>
    </location>
</feature>
<keyword evidence="2" id="KW-0548">Nucleotidyltransferase</keyword>
<evidence type="ECO:0000256" key="3">
    <source>
        <dbReference type="ARBA" id="ARBA00022722"/>
    </source>
</evidence>
<reference evidence="8 9" key="1">
    <citation type="submission" date="2024-01" db="EMBL/GenBank/DDBJ databases">
        <title>Genome assemblies of Stephania.</title>
        <authorList>
            <person name="Yang L."/>
        </authorList>
    </citation>
    <scope>NUCLEOTIDE SEQUENCE [LARGE SCALE GENOMIC DNA]</scope>
    <source>
        <strain evidence="8">QJT</strain>
        <tissue evidence="8">Leaf</tissue>
    </source>
</reference>
<keyword evidence="4" id="KW-0255">Endonuclease</keyword>
<keyword evidence="3" id="KW-0540">Nuclease</keyword>
<dbReference type="PANTHER" id="PTHR37984:SF5">
    <property type="entry name" value="PROTEIN NYNRIN-LIKE"/>
    <property type="match status" value="1"/>
</dbReference>
<organism evidence="8 9">
    <name type="scientific">Stephania japonica</name>
    <dbReference type="NCBI Taxonomy" id="461633"/>
    <lineage>
        <taxon>Eukaryota</taxon>
        <taxon>Viridiplantae</taxon>
        <taxon>Streptophyta</taxon>
        <taxon>Embryophyta</taxon>
        <taxon>Tracheophyta</taxon>
        <taxon>Spermatophyta</taxon>
        <taxon>Magnoliopsida</taxon>
        <taxon>Ranunculales</taxon>
        <taxon>Menispermaceae</taxon>
        <taxon>Menispermoideae</taxon>
        <taxon>Cissampelideae</taxon>
        <taxon>Stephania</taxon>
    </lineage>
</organism>
<evidence type="ECO:0000259" key="7">
    <source>
        <dbReference type="Pfam" id="PF17917"/>
    </source>
</evidence>
<evidence type="ECO:0000313" key="8">
    <source>
        <dbReference type="EMBL" id="KAK9144667.1"/>
    </source>
</evidence>
<dbReference type="SUPFAM" id="SSF56672">
    <property type="entry name" value="DNA/RNA polymerases"/>
    <property type="match status" value="1"/>
</dbReference>
<dbReference type="Proteomes" id="UP001417504">
    <property type="component" value="Unassembled WGS sequence"/>
</dbReference>
<keyword evidence="5" id="KW-0378">Hydrolase</keyword>
<evidence type="ECO:0000256" key="4">
    <source>
        <dbReference type="ARBA" id="ARBA00022759"/>
    </source>
</evidence>
<evidence type="ECO:0000256" key="2">
    <source>
        <dbReference type="ARBA" id="ARBA00022695"/>
    </source>
</evidence>
<keyword evidence="6" id="KW-0695">RNA-directed DNA polymerase</keyword>
<dbReference type="InterPro" id="IPR043502">
    <property type="entry name" value="DNA/RNA_pol_sf"/>
</dbReference>
<evidence type="ECO:0000256" key="1">
    <source>
        <dbReference type="ARBA" id="ARBA00022679"/>
    </source>
</evidence>
<proteinExistence type="predicted"/>
<evidence type="ECO:0000256" key="5">
    <source>
        <dbReference type="ARBA" id="ARBA00022801"/>
    </source>
</evidence>
<name>A0AAP0PHY0_9MAGN</name>
<dbReference type="EMBL" id="JBBNAE010000002">
    <property type="protein sequence ID" value="KAK9144667.1"/>
    <property type="molecule type" value="Genomic_DNA"/>
</dbReference>
<dbReference type="CDD" id="cd09274">
    <property type="entry name" value="RNase_HI_RT_Ty3"/>
    <property type="match status" value="1"/>
</dbReference>
<gene>
    <name evidence="8" type="ORF">Sjap_004570</name>
</gene>
<dbReference type="InterPro" id="IPR041373">
    <property type="entry name" value="RT_RNaseH"/>
</dbReference>
<dbReference type="GO" id="GO:0016787">
    <property type="term" value="F:hydrolase activity"/>
    <property type="evidence" value="ECO:0007669"/>
    <property type="project" value="UniProtKB-KW"/>
</dbReference>
<keyword evidence="1" id="KW-0808">Transferase</keyword>
<evidence type="ECO:0000256" key="6">
    <source>
        <dbReference type="ARBA" id="ARBA00022918"/>
    </source>
</evidence>